<organism evidence="2">
    <name type="scientific">marine metagenome</name>
    <dbReference type="NCBI Taxonomy" id="408172"/>
    <lineage>
        <taxon>unclassified sequences</taxon>
        <taxon>metagenomes</taxon>
        <taxon>ecological metagenomes</taxon>
    </lineage>
</organism>
<dbReference type="PANTHER" id="PTHR43147:SF2">
    <property type="entry name" value="NADP-DEPENDENT OXIDOREDUCTASE DOMAIN-CONTAINING PROTEIN"/>
    <property type="match status" value="1"/>
</dbReference>
<feature type="non-terminal residue" evidence="2">
    <location>
        <position position="248"/>
    </location>
</feature>
<evidence type="ECO:0000259" key="1">
    <source>
        <dbReference type="Pfam" id="PF00248"/>
    </source>
</evidence>
<protein>
    <recommendedName>
        <fullName evidence="1">NADP-dependent oxidoreductase domain-containing protein</fullName>
    </recommendedName>
</protein>
<gene>
    <name evidence="2" type="ORF">METZ01_LOCUS467888</name>
</gene>
<name>A0A383B555_9ZZZZ</name>
<accession>A0A383B555</accession>
<dbReference type="PANTHER" id="PTHR43147">
    <property type="entry name" value="PROTEIN TAS"/>
    <property type="match status" value="1"/>
</dbReference>
<dbReference type="SUPFAM" id="SSF51430">
    <property type="entry name" value="NAD(P)-linked oxidoreductase"/>
    <property type="match status" value="1"/>
</dbReference>
<dbReference type="InterPro" id="IPR023210">
    <property type="entry name" value="NADP_OxRdtase_dom"/>
</dbReference>
<sequence length="248" mass="27678">WQIADMERDGSQTDLDDAAHEMGRYVASGLTTFDMADHYGSSELVGGRYEQQWPDTAQLITKWVPKPGPVTPQSVREAVELACRRMGREQLDLLQFHAWSYSDPGWLDCMFELQALKDEGLIRHLGLTNTDTVHLRMLLDSGIEIASNQVSYSLLDQRARGAMTDLCLERGVRLLAFGTVAGGFFTKRWLGVPEPGPADLQTWSQMKYKRFIDSAGGWSAFQSLLSTVAAVAERSRVSVANVACRYIL</sequence>
<proteinExistence type="predicted"/>
<dbReference type="EMBL" id="UINC01197510">
    <property type="protein sequence ID" value="SVE15034.1"/>
    <property type="molecule type" value="Genomic_DNA"/>
</dbReference>
<dbReference type="Pfam" id="PF00248">
    <property type="entry name" value="Aldo_ket_red"/>
    <property type="match status" value="1"/>
</dbReference>
<dbReference type="Gene3D" id="3.20.20.100">
    <property type="entry name" value="NADP-dependent oxidoreductase domain"/>
    <property type="match status" value="1"/>
</dbReference>
<feature type="non-terminal residue" evidence="2">
    <location>
        <position position="1"/>
    </location>
</feature>
<dbReference type="AlphaFoldDB" id="A0A383B555"/>
<reference evidence="2" key="1">
    <citation type="submission" date="2018-05" db="EMBL/GenBank/DDBJ databases">
        <authorList>
            <person name="Lanie J.A."/>
            <person name="Ng W.-L."/>
            <person name="Kazmierczak K.M."/>
            <person name="Andrzejewski T.M."/>
            <person name="Davidsen T.M."/>
            <person name="Wayne K.J."/>
            <person name="Tettelin H."/>
            <person name="Glass J.I."/>
            <person name="Rusch D."/>
            <person name="Podicherti R."/>
            <person name="Tsui H.-C.T."/>
            <person name="Winkler M.E."/>
        </authorList>
    </citation>
    <scope>NUCLEOTIDE SEQUENCE</scope>
</reference>
<dbReference type="InterPro" id="IPR036812">
    <property type="entry name" value="NAD(P)_OxRdtase_dom_sf"/>
</dbReference>
<feature type="domain" description="NADP-dependent oxidoreductase" evidence="1">
    <location>
        <begin position="10"/>
        <end position="248"/>
    </location>
</feature>
<evidence type="ECO:0000313" key="2">
    <source>
        <dbReference type="EMBL" id="SVE15034.1"/>
    </source>
</evidence>